<gene>
    <name evidence="1" type="ORF">PECAL_3P03470</name>
</gene>
<evidence type="ECO:0000313" key="2">
    <source>
        <dbReference type="Proteomes" id="UP000789595"/>
    </source>
</evidence>
<keyword evidence="2" id="KW-1185">Reference proteome</keyword>
<evidence type="ECO:0000313" key="1">
    <source>
        <dbReference type="EMBL" id="CAH0370457.1"/>
    </source>
</evidence>
<dbReference type="AlphaFoldDB" id="A0A8J2SN35"/>
<comment type="caution">
    <text evidence="1">The sequence shown here is derived from an EMBL/GenBank/DDBJ whole genome shotgun (WGS) entry which is preliminary data.</text>
</comment>
<sequence>MSTSAKQVEAAKKTAEAVWVVEHATRCPDNGCGVAGCAKARAALTCLATRTVTASVSVSDIDAVRSVLSHRALCPWARPRGCATTREEPCLVCVLASRARCVSSGDGLVLDFSKRSPNDAGCFTAPRARAVTVAPVAWEPSPDAPKNLPKSPSFNAAAASLMSLSAAPIAC</sequence>
<organism evidence="1 2">
    <name type="scientific">Pelagomonas calceolata</name>
    <dbReference type="NCBI Taxonomy" id="35677"/>
    <lineage>
        <taxon>Eukaryota</taxon>
        <taxon>Sar</taxon>
        <taxon>Stramenopiles</taxon>
        <taxon>Ochrophyta</taxon>
        <taxon>Pelagophyceae</taxon>
        <taxon>Pelagomonadales</taxon>
        <taxon>Pelagomonadaceae</taxon>
        <taxon>Pelagomonas</taxon>
    </lineage>
</organism>
<proteinExistence type="predicted"/>
<name>A0A8J2SN35_9STRA</name>
<dbReference type="EMBL" id="CAKKNE010000003">
    <property type="protein sequence ID" value="CAH0370457.1"/>
    <property type="molecule type" value="Genomic_DNA"/>
</dbReference>
<protein>
    <submittedName>
        <fullName evidence="1">Uncharacterized protein</fullName>
    </submittedName>
</protein>
<dbReference type="Proteomes" id="UP000789595">
    <property type="component" value="Unassembled WGS sequence"/>
</dbReference>
<accession>A0A8J2SN35</accession>
<reference evidence="1" key="1">
    <citation type="submission" date="2021-11" db="EMBL/GenBank/DDBJ databases">
        <authorList>
            <consortium name="Genoscope - CEA"/>
            <person name="William W."/>
        </authorList>
    </citation>
    <scope>NUCLEOTIDE SEQUENCE</scope>
</reference>